<protein>
    <recommendedName>
        <fullName evidence="3">Tick transposon</fullName>
    </recommendedName>
</protein>
<dbReference type="EMBL" id="GBIH01000812">
    <property type="protein sequence ID" value="JAC93898.1"/>
    <property type="molecule type" value="mRNA"/>
</dbReference>
<dbReference type="PANTHER" id="PTHR33198:SF20">
    <property type="entry name" value="RETROTRANSPOSON GAG DOMAIN-CONTAINING PROTEIN"/>
    <property type="match status" value="1"/>
</dbReference>
<organism evidence="2">
    <name type="scientific">Ixodes ricinus</name>
    <name type="common">Common tick</name>
    <name type="synonym">Acarus ricinus</name>
    <dbReference type="NCBI Taxonomy" id="34613"/>
    <lineage>
        <taxon>Eukaryota</taxon>
        <taxon>Metazoa</taxon>
        <taxon>Ecdysozoa</taxon>
        <taxon>Arthropoda</taxon>
        <taxon>Chelicerata</taxon>
        <taxon>Arachnida</taxon>
        <taxon>Acari</taxon>
        <taxon>Parasitiformes</taxon>
        <taxon>Ixodida</taxon>
        <taxon>Ixodoidea</taxon>
        <taxon>Ixodidae</taxon>
        <taxon>Ixodinae</taxon>
        <taxon>Ixodes</taxon>
    </lineage>
</organism>
<evidence type="ECO:0000313" key="2">
    <source>
        <dbReference type="EMBL" id="JAC93898.1"/>
    </source>
</evidence>
<dbReference type="AlphaFoldDB" id="A0A090XF29"/>
<proteinExistence type="evidence at transcript level"/>
<feature type="compositionally biased region" description="Polar residues" evidence="1">
    <location>
        <begin position="214"/>
        <end position="224"/>
    </location>
</feature>
<feature type="compositionally biased region" description="Polar residues" evidence="1">
    <location>
        <begin position="80"/>
        <end position="91"/>
    </location>
</feature>
<dbReference type="PANTHER" id="PTHR33198">
    <property type="entry name" value="ANK_REP_REGION DOMAIN-CONTAINING PROTEIN-RELATED"/>
    <property type="match status" value="1"/>
</dbReference>
<evidence type="ECO:0000256" key="1">
    <source>
        <dbReference type="SAM" id="MobiDB-lite"/>
    </source>
</evidence>
<evidence type="ECO:0008006" key="3">
    <source>
        <dbReference type="Google" id="ProtNLM"/>
    </source>
</evidence>
<feature type="region of interest" description="Disordered" evidence="1">
    <location>
        <begin position="196"/>
        <end position="255"/>
    </location>
</feature>
<name>A0A090XF29_IXORI</name>
<reference evidence="2" key="1">
    <citation type="journal article" date="2015" name="PLoS Negl. Trop. Dis.">
        <title>Deep Sequencing Analysis of the Ixodes ricinus Haemocytome.</title>
        <authorList>
            <person name="Kotsyfakis M."/>
            <person name="Kopacek P."/>
            <person name="Franta Z."/>
            <person name="Pedra J.H."/>
            <person name="Ribeiro J.M."/>
        </authorList>
    </citation>
    <scope>NUCLEOTIDE SEQUENCE</scope>
</reference>
<sequence>QAMLPAFPFFNPRATDASNVGAEWLKWISRFENFVIACGIKEDARKTALLLHYIGEEVHEMFASLPDIPAPSPTPATDSTVQSSTPTTSRSPLYDAARRKLDGHFAPRVNATFEVYRFRQAKQLHNESLDAFYARLRQLARNCSFSNADDEIKNQIVLATSSSRLRRYAMQHALDLPGILKQGRLFEEVERDASIIEQESSQSSDKQEAHAVRQGSSPLQPRQYKQNKKTEPGTSKKPLENKECYNCGRSWPHSG</sequence>
<accession>A0A090XF29</accession>
<feature type="non-terminal residue" evidence="2">
    <location>
        <position position="1"/>
    </location>
</feature>
<feature type="non-terminal residue" evidence="2">
    <location>
        <position position="255"/>
    </location>
</feature>
<feature type="region of interest" description="Disordered" evidence="1">
    <location>
        <begin position="65"/>
        <end position="91"/>
    </location>
</feature>